<keyword evidence="16" id="KW-0812">Transmembrane</keyword>
<dbReference type="GO" id="GO:0016020">
    <property type="term" value="C:membrane"/>
    <property type="evidence" value="ECO:0007669"/>
    <property type="project" value="InterPro"/>
</dbReference>
<keyword evidence="13" id="KW-0411">Iron-sulfur</keyword>
<dbReference type="EMBL" id="LKST01000004">
    <property type="protein sequence ID" value="KQB83400.1"/>
    <property type="molecule type" value="Genomic_DNA"/>
</dbReference>
<protein>
    <recommendedName>
        <fullName evidence="5">Oxygen sensor histidine kinase NreB</fullName>
        <ecNumber evidence="4">2.7.13.3</ecNumber>
    </recommendedName>
    <alternativeName>
        <fullName evidence="15">Nitrogen regulation protein B</fullName>
    </alternativeName>
</protein>
<comment type="catalytic activity">
    <reaction evidence="1">
        <text>ATP + protein L-histidine = ADP + protein N-phospho-L-histidine.</text>
        <dbReference type="EC" id="2.7.13.3"/>
    </reaction>
</comment>
<sequence length="403" mass="43158">MTTVERPERPGENSLTNGIHVLTSVLLIVTVSASVQLELKFAVINVIICALFAFLYFFGSDLWEGWPPVAQMTWLLGLTGLWILMMPLADVGVYLLLSLFFLYLRVLDDYRGVVAVVIATVVAIGAQIPNGLTVGAIMGPAVSALVVVAIYYAFRTLWQVSTERQELIDQLMATRTQLAASEHAAGIAAERQRIAHEIHDTVAQGLSSIQMLLHAAERDLRDTGLSAEAAAPVLTRIDQARRTASDNLAEARAMIAALQPAGLSSASLETALRRVATSFAASVDMDIEVDIEGEVRALPMKTEAVLLRVAQGAVGNVVKHAQARRARITVSYAPEEVRLDVVDNGQGFDPEAVAQRPAGLGHVGLDAMRRRAEEVGGTLGVESAPGRGTALSVAIPVQKDVLD</sequence>
<proteinExistence type="predicted"/>
<dbReference type="PATRIC" id="fig|1544416.3.peg.2383"/>
<dbReference type="GO" id="GO:0046872">
    <property type="term" value="F:metal ion binding"/>
    <property type="evidence" value="ECO:0007669"/>
    <property type="project" value="UniProtKB-KW"/>
</dbReference>
<dbReference type="Pfam" id="PF02518">
    <property type="entry name" value="HATPase_c"/>
    <property type="match status" value="1"/>
</dbReference>
<evidence type="ECO:0000256" key="4">
    <source>
        <dbReference type="ARBA" id="ARBA00012438"/>
    </source>
</evidence>
<evidence type="ECO:0000256" key="15">
    <source>
        <dbReference type="ARBA" id="ARBA00030800"/>
    </source>
</evidence>
<evidence type="ECO:0000256" key="1">
    <source>
        <dbReference type="ARBA" id="ARBA00000085"/>
    </source>
</evidence>
<dbReference type="EC" id="2.7.13.3" evidence="4"/>
<evidence type="ECO:0000259" key="17">
    <source>
        <dbReference type="PROSITE" id="PS50109"/>
    </source>
</evidence>
<feature type="transmembrane region" description="Helical" evidence="16">
    <location>
        <begin position="79"/>
        <end position="103"/>
    </location>
</feature>
<keyword evidence="8 18" id="KW-0808">Transferase</keyword>
<dbReference type="CDD" id="cd16917">
    <property type="entry name" value="HATPase_UhpB-NarQ-NarX-like"/>
    <property type="match status" value="1"/>
</dbReference>
<keyword evidence="11" id="KW-0408">Iron</keyword>
<feature type="transmembrane region" description="Helical" evidence="16">
    <location>
        <begin position="42"/>
        <end position="59"/>
    </location>
</feature>
<feature type="domain" description="Histidine kinase" evidence="17">
    <location>
        <begin position="193"/>
        <end position="399"/>
    </location>
</feature>
<dbReference type="Gene3D" id="3.30.565.10">
    <property type="entry name" value="Histidine kinase-like ATPase, C-terminal domain"/>
    <property type="match status" value="1"/>
</dbReference>
<evidence type="ECO:0000313" key="19">
    <source>
        <dbReference type="Proteomes" id="UP000050517"/>
    </source>
</evidence>
<keyword evidence="10 18" id="KW-0418">Kinase</keyword>
<evidence type="ECO:0000256" key="10">
    <source>
        <dbReference type="ARBA" id="ARBA00022777"/>
    </source>
</evidence>
<evidence type="ECO:0000256" key="14">
    <source>
        <dbReference type="ARBA" id="ARBA00024827"/>
    </source>
</evidence>
<keyword evidence="12" id="KW-0902">Two-component regulatory system</keyword>
<dbReference type="GO" id="GO:0005737">
    <property type="term" value="C:cytoplasm"/>
    <property type="evidence" value="ECO:0007669"/>
    <property type="project" value="UniProtKB-SubCell"/>
</dbReference>
<evidence type="ECO:0000256" key="7">
    <source>
        <dbReference type="ARBA" id="ARBA00022490"/>
    </source>
</evidence>
<dbReference type="InterPro" id="IPR011712">
    <property type="entry name" value="Sig_transdc_His_kin_sub3_dim/P"/>
</dbReference>
<dbReference type="GO" id="GO:0000155">
    <property type="term" value="F:phosphorelay sensor kinase activity"/>
    <property type="evidence" value="ECO:0007669"/>
    <property type="project" value="InterPro"/>
</dbReference>
<keyword evidence="9" id="KW-0479">Metal-binding</keyword>
<keyword evidence="16" id="KW-0472">Membrane</keyword>
<dbReference type="InterPro" id="IPR005467">
    <property type="entry name" value="His_kinase_dom"/>
</dbReference>
<dbReference type="GO" id="GO:0051539">
    <property type="term" value="F:4 iron, 4 sulfur cluster binding"/>
    <property type="evidence" value="ECO:0007669"/>
    <property type="project" value="UniProtKB-KW"/>
</dbReference>
<evidence type="ECO:0000256" key="16">
    <source>
        <dbReference type="SAM" id="Phobius"/>
    </source>
</evidence>
<evidence type="ECO:0000256" key="9">
    <source>
        <dbReference type="ARBA" id="ARBA00022723"/>
    </source>
</evidence>
<dbReference type="InterPro" id="IPR004358">
    <property type="entry name" value="Sig_transdc_His_kin-like_C"/>
</dbReference>
<dbReference type="GO" id="GO:0046983">
    <property type="term" value="F:protein dimerization activity"/>
    <property type="evidence" value="ECO:0007669"/>
    <property type="project" value="InterPro"/>
</dbReference>
<dbReference type="AlphaFoldDB" id="A0A0Q0YLS2"/>
<dbReference type="Gene3D" id="1.20.5.1930">
    <property type="match status" value="1"/>
</dbReference>
<dbReference type="InterPro" id="IPR036890">
    <property type="entry name" value="HATPase_C_sf"/>
</dbReference>
<gene>
    <name evidence="18" type="primary">liaS_4</name>
    <name evidence="18" type="ORF">Cocul_02375</name>
</gene>
<dbReference type="RefSeq" id="WP_055123405.1">
    <property type="nucleotide sequence ID" value="NZ_LKST01000004.1"/>
</dbReference>
<reference evidence="18 19" key="1">
    <citation type="submission" date="2015-10" db="EMBL/GenBank/DDBJ databases">
        <title>Corynebacteirum lowii and Corynebacterium oculi species nova, derived from human clinical disease and and emended description of Corynebacterium mastiditis.</title>
        <authorList>
            <person name="Bernard K."/>
            <person name="Pacheco A.L."/>
            <person name="Mcdougall C."/>
            <person name="Burtx T."/>
            <person name="Weibe D."/>
            <person name="Tyler S."/>
            <person name="Olson A.B."/>
            <person name="Cnockaert M."/>
            <person name="Eguchi H."/>
            <person name="Kuwahara T."/>
            <person name="Nakayama-Imaohji H."/>
            <person name="Boudewijins M."/>
            <person name="Van Hoecke F."/>
            <person name="Bernier A.-M."/>
            <person name="Vandamme P."/>
        </authorList>
    </citation>
    <scope>NUCLEOTIDE SEQUENCE [LARGE SCALE GENOMIC DNA]</scope>
    <source>
        <strain evidence="18 19">NML 130210</strain>
    </source>
</reference>
<dbReference type="InterPro" id="IPR050482">
    <property type="entry name" value="Sensor_HK_TwoCompSys"/>
</dbReference>
<dbReference type="OrthoDB" id="144293at2"/>
<dbReference type="InterPro" id="IPR017205">
    <property type="entry name" value="Sig_transdc_His_kinase_ChrS"/>
</dbReference>
<dbReference type="PANTHER" id="PTHR24421">
    <property type="entry name" value="NITRATE/NITRITE SENSOR PROTEIN NARX-RELATED"/>
    <property type="match status" value="1"/>
</dbReference>
<evidence type="ECO:0000256" key="3">
    <source>
        <dbReference type="ARBA" id="ARBA00004496"/>
    </source>
</evidence>
<comment type="function">
    <text evidence="14">Member of the two-component regulatory system NreB/NreC involved in the control of dissimilatory nitrate/nitrite reduction in response to oxygen. NreB functions as a direct oxygen sensor histidine kinase which is autophosphorylated, in the absence of oxygen, probably at the conserved histidine residue, and transfers its phosphate group probably to a conserved aspartate residue of NreC. NreB/NreC activates the expression of the nitrate (narGHJI) and nitrite (nir) reductase operons, as well as the putative nitrate transporter gene narT.</text>
</comment>
<comment type="caution">
    <text evidence="18">The sequence shown here is derived from an EMBL/GenBank/DDBJ whole genome shotgun (WGS) entry which is preliminary data.</text>
</comment>
<dbReference type="SMART" id="SM00387">
    <property type="entry name" value="HATPase_c"/>
    <property type="match status" value="1"/>
</dbReference>
<keyword evidence="16" id="KW-1133">Transmembrane helix</keyword>
<evidence type="ECO:0000256" key="2">
    <source>
        <dbReference type="ARBA" id="ARBA00001966"/>
    </source>
</evidence>
<evidence type="ECO:0000256" key="11">
    <source>
        <dbReference type="ARBA" id="ARBA00023004"/>
    </source>
</evidence>
<dbReference type="PROSITE" id="PS50109">
    <property type="entry name" value="HIS_KIN"/>
    <property type="match status" value="1"/>
</dbReference>
<dbReference type="Proteomes" id="UP000050517">
    <property type="component" value="Unassembled WGS sequence"/>
</dbReference>
<dbReference type="PRINTS" id="PR00344">
    <property type="entry name" value="BCTRLSENSOR"/>
</dbReference>
<name>A0A0Q0YLS2_9CORY</name>
<evidence type="ECO:0000256" key="5">
    <source>
        <dbReference type="ARBA" id="ARBA00017322"/>
    </source>
</evidence>
<accession>A0A0Q0YLS2</accession>
<keyword evidence="19" id="KW-1185">Reference proteome</keyword>
<feature type="transmembrane region" description="Helical" evidence="16">
    <location>
        <begin position="134"/>
        <end position="154"/>
    </location>
</feature>
<evidence type="ECO:0000256" key="8">
    <source>
        <dbReference type="ARBA" id="ARBA00022679"/>
    </source>
</evidence>
<dbReference type="STRING" id="1544416.Cocul_02375"/>
<comment type="cofactor">
    <cofactor evidence="2">
        <name>[4Fe-4S] cluster</name>
        <dbReference type="ChEBI" id="CHEBI:49883"/>
    </cofactor>
</comment>
<keyword evidence="7" id="KW-0963">Cytoplasm</keyword>
<evidence type="ECO:0000256" key="6">
    <source>
        <dbReference type="ARBA" id="ARBA00022485"/>
    </source>
</evidence>
<keyword evidence="6" id="KW-0004">4Fe-4S</keyword>
<dbReference type="InterPro" id="IPR003594">
    <property type="entry name" value="HATPase_dom"/>
</dbReference>
<dbReference type="PIRSF" id="PIRSF037434">
    <property type="entry name" value="STHK_ChrS"/>
    <property type="match status" value="1"/>
</dbReference>
<dbReference type="SUPFAM" id="SSF55874">
    <property type="entry name" value="ATPase domain of HSP90 chaperone/DNA topoisomerase II/histidine kinase"/>
    <property type="match status" value="1"/>
</dbReference>
<evidence type="ECO:0000256" key="13">
    <source>
        <dbReference type="ARBA" id="ARBA00023014"/>
    </source>
</evidence>
<comment type="subcellular location">
    <subcellularLocation>
        <location evidence="3">Cytoplasm</location>
    </subcellularLocation>
</comment>
<dbReference type="Pfam" id="PF07730">
    <property type="entry name" value="HisKA_3"/>
    <property type="match status" value="1"/>
</dbReference>
<evidence type="ECO:0000256" key="12">
    <source>
        <dbReference type="ARBA" id="ARBA00023012"/>
    </source>
</evidence>
<evidence type="ECO:0000313" key="18">
    <source>
        <dbReference type="EMBL" id="KQB83400.1"/>
    </source>
</evidence>
<organism evidence="18 19">
    <name type="scientific">Corynebacterium oculi</name>
    <dbReference type="NCBI Taxonomy" id="1544416"/>
    <lineage>
        <taxon>Bacteria</taxon>
        <taxon>Bacillati</taxon>
        <taxon>Actinomycetota</taxon>
        <taxon>Actinomycetes</taxon>
        <taxon>Mycobacteriales</taxon>
        <taxon>Corynebacteriaceae</taxon>
        <taxon>Corynebacterium</taxon>
    </lineage>
</organism>
<feature type="transmembrane region" description="Helical" evidence="16">
    <location>
        <begin position="110"/>
        <end position="128"/>
    </location>
</feature>
<dbReference type="PANTHER" id="PTHR24421:SF62">
    <property type="entry name" value="SENSORY TRANSDUCTION HISTIDINE KINASE"/>
    <property type="match status" value="1"/>
</dbReference>
<feature type="transmembrane region" description="Helical" evidence="16">
    <location>
        <begin position="15"/>
        <end position="35"/>
    </location>
</feature>